<dbReference type="EMBL" id="CP007511">
    <property type="protein sequence ID" value="AJE14981.1"/>
    <property type="molecule type" value="Genomic_DNA"/>
</dbReference>
<feature type="signal peptide" evidence="1">
    <location>
        <begin position="1"/>
        <end position="18"/>
    </location>
</feature>
<evidence type="ECO:0000313" key="6">
    <source>
        <dbReference type="Proteomes" id="UP000182276"/>
    </source>
</evidence>
<keyword evidence="1" id="KW-0732">Signal</keyword>
<dbReference type="GO" id="GO:0052689">
    <property type="term" value="F:carboxylic ester hydrolase activity"/>
    <property type="evidence" value="ECO:0007669"/>
    <property type="project" value="TreeGrafter"/>
</dbReference>
<accession>A0A8D3Y0H7</accession>
<gene>
    <name evidence="3" type="ORF">CL52_07945</name>
    <name evidence="4" type="ORF">SAMN05660875_10320</name>
</gene>
<dbReference type="EMBL" id="FNHO01000003">
    <property type="protein sequence ID" value="SDM20725.1"/>
    <property type="molecule type" value="Genomic_DNA"/>
</dbReference>
<dbReference type="RefSeq" id="WP_043219631.1">
    <property type="nucleotide sequence ID" value="NZ_CP007511.1"/>
</dbReference>
<dbReference type="InterPro" id="IPR053145">
    <property type="entry name" value="AB_hydrolase_Est10"/>
</dbReference>
<evidence type="ECO:0000313" key="3">
    <source>
        <dbReference type="EMBL" id="AJE14981.1"/>
    </source>
</evidence>
<evidence type="ECO:0000256" key="1">
    <source>
        <dbReference type="SAM" id="SignalP"/>
    </source>
</evidence>
<reference evidence="5" key="1">
    <citation type="submission" date="2014-03" db="EMBL/GenBank/DDBJ databases">
        <title>Complete genome of Pseudomonas balearica DSM 6083T, a sewage water isolate from an enrichment with 2-methylnaphthalene.</title>
        <authorList>
            <person name="Salva-Serra F."/>
            <person name="Jaen-Luchoro D."/>
            <person name="Busquets A."/>
            <person name="Pena A."/>
            <person name="Gomila M."/>
            <person name="Bosch R."/>
            <person name="Nogales B."/>
            <person name="Garcia-Valdes E."/>
            <person name="Lalucat J."/>
            <person name="Bennasar A."/>
        </authorList>
    </citation>
    <scope>NUCLEOTIDE SEQUENCE [LARGE SCALE GENOMIC DNA]</scope>
    <source>
        <strain evidence="5">DSM 6083</strain>
    </source>
</reference>
<dbReference type="PANTHER" id="PTHR43265">
    <property type="entry name" value="ESTERASE ESTD"/>
    <property type="match status" value="1"/>
</dbReference>
<dbReference type="PANTHER" id="PTHR43265:SF1">
    <property type="entry name" value="ESTERASE ESTD"/>
    <property type="match status" value="1"/>
</dbReference>
<reference evidence="3 5" key="3">
    <citation type="journal article" name="Genome Announc.">
        <title>Complete Genome Sequence of Pseudomonas balearica DSM 6083T.</title>
        <authorList>
            <person name="Bennasar-Figueras A."/>
            <person name="Salva-Serra F."/>
            <person name="Jaen-Luchoro D."/>
            <person name="Segui C."/>
            <person name="Aliaga F."/>
            <person name="Busquets A."/>
            <person name="Gomila M."/>
            <person name="Moore E.R."/>
            <person name="Lalucat J."/>
        </authorList>
    </citation>
    <scope>NUCLEOTIDE SEQUENCE [LARGE SCALE GENOMIC DNA]</scope>
    <source>
        <strain evidence="5">DSM 6083</strain>
        <strain evidence="3">DSM6083</strain>
    </source>
</reference>
<dbReference type="InterPro" id="IPR022742">
    <property type="entry name" value="Hydrolase_4"/>
</dbReference>
<evidence type="ECO:0000259" key="2">
    <source>
        <dbReference type="Pfam" id="PF12146"/>
    </source>
</evidence>
<dbReference type="SUPFAM" id="SSF53474">
    <property type="entry name" value="alpha/beta-Hydrolases"/>
    <property type="match status" value="1"/>
</dbReference>
<dbReference type="InterPro" id="IPR029058">
    <property type="entry name" value="AB_hydrolase_fold"/>
</dbReference>
<proteinExistence type="predicted"/>
<sequence>MRLLVLICMLVLPLASQARSVLTEPVTLDTPSGRLFGTLVLPGDGRSPMPVALLVAGSGPTDRNGNSPFGRNDSLRKLAAALAKMGVASLRYDKRGVAASLDAGRDERTLSVEGYVDDLIAWSHRLQADQRLGPQIFIGHSEGALVASLAAAQVDPAALISIAGSGRPIDELLRQQLQGKLGPDLLANSSYLIDELKAGRTNEQVPEPLKVLFRPSVQPYLISLFRHDPATAMAATRCPTLIIQGSRDAQVSLADASALHAARPEAELAVIAGMNHVLRIVAPDSPAPLASYNEPQLPLAHELLVRIETFLLDTGLLPSSR</sequence>
<keyword evidence="6" id="KW-1185">Reference proteome</keyword>
<dbReference type="KEGG" id="pbm:CL52_07945"/>
<reference evidence="4 6" key="2">
    <citation type="submission" date="2016-10" db="EMBL/GenBank/DDBJ databases">
        <authorList>
            <person name="Varghese N."/>
            <person name="Submissions S."/>
        </authorList>
    </citation>
    <scope>NUCLEOTIDE SEQUENCE [LARGE SCALE GENOMIC DNA]</scope>
    <source>
        <strain evidence="4 6">DSM 6083</strain>
    </source>
</reference>
<organism evidence="3 5">
    <name type="scientific">Stutzerimonas balearica DSM 6083</name>
    <dbReference type="NCBI Taxonomy" id="1123016"/>
    <lineage>
        <taxon>Bacteria</taxon>
        <taxon>Pseudomonadati</taxon>
        <taxon>Pseudomonadota</taxon>
        <taxon>Gammaproteobacteria</taxon>
        <taxon>Pseudomonadales</taxon>
        <taxon>Pseudomonadaceae</taxon>
        <taxon>Stutzerimonas</taxon>
    </lineage>
</organism>
<dbReference type="Proteomes" id="UP000182276">
    <property type="component" value="Unassembled WGS sequence"/>
</dbReference>
<dbReference type="GeneID" id="77259849"/>
<protein>
    <submittedName>
        <fullName evidence="3">Alpha/beta hydrolase</fullName>
    </submittedName>
</protein>
<dbReference type="AlphaFoldDB" id="A0A8D3Y0H7"/>
<evidence type="ECO:0000313" key="5">
    <source>
        <dbReference type="Proteomes" id="UP000031271"/>
    </source>
</evidence>
<keyword evidence="3" id="KW-0378">Hydrolase</keyword>
<feature type="chain" id="PRO_5034489949" evidence="1">
    <location>
        <begin position="19"/>
        <end position="321"/>
    </location>
</feature>
<name>A0A8D3Y0H7_9GAMM</name>
<dbReference type="Gene3D" id="3.40.50.1820">
    <property type="entry name" value="alpha/beta hydrolase"/>
    <property type="match status" value="1"/>
</dbReference>
<dbReference type="Pfam" id="PF12146">
    <property type="entry name" value="Hydrolase_4"/>
    <property type="match status" value="1"/>
</dbReference>
<feature type="domain" description="Serine aminopeptidase S33" evidence="2">
    <location>
        <begin position="76"/>
        <end position="277"/>
    </location>
</feature>
<dbReference type="Proteomes" id="UP000031271">
    <property type="component" value="Chromosome"/>
</dbReference>
<evidence type="ECO:0000313" key="4">
    <source>
        <dbReference type="EMBL" id="SDM20725.1"/>
    </source>
</evidence>